<sequence>MKKKQLSSKFTFLKKYILPIWMIIAGIFMLYTTILSKNWFMVIVILFVINGMVYTARKFLFPLRNVFLDKENRKMIIEYKKEMIAIPISDIKKVEEQNILGKVLNIRLSQNSKFGTEIIFVPKNDFIIREIIELKNMSQLNEEF</sequence>
<dbReference type="EMBL" id="MUHD01000049">
    <property type="protein sequence ID" value="OXB00594.1"/>
    <property type="molecule type" value="Genomic_DNA"/>
</dbReference>
<proteinExistence type="predicted"/>
<keyword evidence="3" id="KW-1185">Reference proteome</keyword>
<dbReference type="Proteomes" id="UP000198381">
    <property type="component" value="Unassembled WGS sequence"/>
</dbReference>
<evidence type="ECO:0000256" key="1">
    <source>
        <dbReference type="SAM" id="Phobius"/>
    </source>
</evidence>
<gene>
    <name evidence="2" type="ORF">B0A81_20685</name>
</gene>
<evidence type="ECO:0000313" key="2">
    <source>
        <dbReference type="EMBL" id="OXB00594.1"/>
    </source>
</evidence>
<comment type="caution">
    <text evidence="2">The sequence shown here is derived from an EMBL/GenBank/DDBJ whole genome shotgun (WGS) entry which is preliminary data.</text>
</comment>
<evidence type="ECO:0008006" key="4">
    <source>
        <dbReference type="Google" id="ProtNLM"/>
    </source>
</evidence>
<keyword evidence="1" id="KW-1133">Transmembrane helix</keyword>
<protein>
    <recommendedName>
        <fullName evidence="4">PH domain-containing protein</fullName>
    </recommendedName>
</protein>
<keyword evidence="1" id="KW-0472">Membrane</keyword>
<feature type="transmembrane region" description="Helical" evidence="1">
    <location>
        <begin position="38"/>
        <end position="56"/>
    </location>
</feature>
<feature type="transmembrane region" description="Helical" evidence="1">
    <location>
        <begin position="12"/>
        <end position="32"/>
    </location>
</feature>
<reference evidence="2 3" key="1">
    <citation type="submission" date="2016-11" db="EMBL/GenBank/DDBJ databases">
        <title>Whole genomes of Flavobacteriaceae.</title>
        <authorList>
            <person name="Stine C."/>
            <person name="Li C."/>
            <person name="Tadesse D."/>
        </authorList>
    </citation>
    <scope>NUCLEOTIDE SEQUENCE [LARGE SCALE GENOMIC DNA]</scope>
    <source>
        <strain evidence="2 3">CCUG 60112</strain>
    </source>
</reference>
<organism evidence="2 3">
    <name type="scientific">Flavobacterium plurextorum</name>
    <dbReference type="NCBI Taxonomy" id="1114867"/>
    <lineage>
        <taxon>Bacteria</taxon>
        <taxon>Pseudomonadati</taxon>
        <taxon>Bacteroidota</taxon>
        <taxon>Flavobacteriia</taxon>
        <taxon>Flavobacteriales</taxon>
        <taxon>Flavobacteriaceae</taxon>
        <taxon>Flavobacterium</taxon>
    </lineage>
</organism>
<evidence type="ECO:0000313" key="3">
    <source>
        <dbReference type="Proteomes" id="UP000198381"/>
    </source>
</evidence>
<keyword evidence="1" id="KW-0812">Transmembrane</keyword>
<accession>A0ABX4CQ26</accession>
<dbReference type="RefSeq" id="WP_089059772.1">
    <property type="nucleotide sequence ID" value="NZ_MUHD01000049.1"/>
</dbReference>
<name>A0ABX4CQ26_9FLAO</name>